<evidence type="ECO:0000313" key="3">
    <source>
        <dbReference type="EMBL" id="MBS3652003.1"/>
    </source>
</evidence>
<dbReference type="Proteomes" id="UP000680348">
    <property type="component" value="Unassembled WGS sequence"/>
</dbReference>
<dbReference type="PANTHER" id="PTHR43639">
    <property type="entry name" value="OXIDOREDUCTASE, SHORT-CHAIN DEHYDROGENASE/REDUCTASE FAMILY (AFU_ORTHOLOGUE AFUA_5G02870)"/>
    <property type="match status" value="1"/>
</dbReference>
<dbReference type="EC" id="1.1.1.47" evidence="3"/>
<name>A0A942E2N2_9HYPH</name>
<dbReference type="RefSeq" id="WP_188257560.1">
    <property type="nucleotide sequence ID" value="NZ_JABVCF010000018.1"/>
</dbReference>
<dbReference type="InterPro" id="IPR002347">
    <property type="entry name" value="SDR_fam"/>
</dbReference>
<gene>
    <name evidence="3" type="ORF">KEU06_25695</name>
</gene>
<organism evidence="3 4">
    <name type="scientific">Pseudaminobacter soli</name>
    <name type="common">ex Zhang et al. 2022</name>
    <dbReference type="NCBI Taxonomy" id="2831468"/>
    <lineage>
        <taxon>Bacteria</taxon>
        <taxon>Pseudomonadati</taxon>
        <taxon>Pseudomonadota</taxon>
        <taxon>Alphaproteobacteria</taxon>
        <taxon>Hyphomicrobiales</taxon>
        <taxon>Phyllobacteriaceae</taxon>
        <taxon>Pseudaminobacter</taxon>
    </lineage>
</organism>
<dbReference type="EMBL" id="JAGWCR010000018">
    <property type="protein sequence ID" value="MBS3652003.1"/>
    <property type="molecule type" value="Genomic_DNA"/>
</dbReference>
<keyword evidence="4" id="KW-1185">Reference proteome</keyword>
<dbReference type="Gene3D" id="3.40.50.720">
    <property type="entry name" value="NAD(P)-binding Rossmann-like Domain"/>
    <property type="match status" value="1"/>
</dbReference>
<evidence type="ECO:0000256" key="1">
    <source>
        <dbReference type="ARBA" id="ARBA00006484"/>
    </source>
</evidence>
<dbReference type="GO" id="GO:0047936">
    <property type="term" value="F:glucose 1-dehydrogenase [NAD(P)+] activity"/>
    <property type="evidence" value="ECO:0007669"/>
    <property type="project" value="UniProtKB-EC"/>
</dbReference>
<reference evidence="3" key="1">
    <citation type="submission" date="2021-04" db="EMBL/GenBank/DDBJ databases">
        <title>Pseudaminobacter soli sp. nov., isolated from paddy soil contaminated by heavy metals.</title>
        <authorList>
            <person name="Zhang K."/>
        </authorList>
    </citation>
    <scope>NUCLEOTIDE SEQUENCE</scope>
    <source>
        <strain evidence="3">19-2017</strain>
    </source>
</reference>
<dbReference type="InterPro" id="IPR020904">
    <property type="entry name" value="Sc_DH/Rdtase_CS"/>
</dbReference>
<keyword evidence="2 3" id="KW-0560">Oxidoreductase</keyword>
<comment type="similarity">
    <text evidence="1">Belongs to the short-chain dehydrogenases/reductases (SDR) family.</text>
</comment>
<dbReference type="PROSITE" id="PS00061">
    <property type="entry name" value="ADH_SHORT"/>
    <property type="match status" value="1"/>
</dbReference>
<evidence type="ECO:0000256" key="2">
    <source>
        <dbReference type="ARBA" id="ARBA00023002"/>
    </source>
</evidence>
<sequence>MRLAGKVAIVTGAASGLGAATAKRFIEEGAKVCVADLLEEEGRAIVRSLGDGAIFGTLDVTDEKQWMEVVEAVVAAFGRLDILVNNAGTGPGTTEIFDDAAWERQADINGKGPFLGIKSVVPHMREKGGGAIVNISSISAKVGMGLHLGYGASKGAVLGMSKTAAVMFARDNIRVNVVMPGVMPPMRNSTAKADPSTRQRMLDGIPMGRIGETEDIANAVLFLASDEAKYITGVEIAVDGGYLAR</sequence>
<dbReference type="SUPFAM" id="SSF51735">
    <property type="entry name" value="NAD(P)-binding Rossmann-fold domains"/>
    <property type="match status" value="1"/>
</dbReference>
<dbReference type="FunFam" id="3.40.50.720:FF:000084">
    <property type="entry name" value="Short-chain dehydrogenase reductase"/>
    <property type="match status" value="1"/>
</dbReference>
<dbReference type="PRINTS" id="PR00081">
    <property type="entry name" value="GDHRDH"/>
</dbReference>
<dbReference type="Pfam" id="PF13561">
    <property type="entry name" value="adh_short_C2"/>
    <property type="match status" value="1"/>
</dbReference>
<dbReference type="PANTHER" id="PTHR43639:SF1">
    <property type="entry name" value="SHORT-CHAIN DEHYDROGENASE_REDUCTASE FAMILY PROTEIN"/>
    <property type="match status" value="1"/>
</dbReference>
<dbReference type="PRINTS" id="PR00080">
    <property type="entry name" value="SDRFAMILY"/>
</dbReference>
<proteinExistence type="inferred from homology"/>
<dbReference type="InterPro" id="IPR036291">
    <property type="entry name" value="NAD(P)-bd_dom_sf"/>
</dbReference>
<dbReference type="AlphaFoldDB" id="A0A942E2N2"/>
<protein>
    <submittedName>
        <fullName evidence="3">Glucose 1-dehydrogenase</fullName>
        <ecNumber evidence="3">1.1.1.47</ecNumber>
    </submittedName>
</protein>
<evidence type="ECO:0000313" key="4">
    <source>
        <dbReference type="Proteomes" id="UP000680348"/>
    </source>
</evidence>
<accession>A0A942E2N2</accession>
<comment type="caution">
    <text evidence="3">The sequence shown here is derived from an EMBL/GenBank/DDBJ whole genome shotgun (WGS) entry which is preliminary data.</text>
</comment>
<dbReference type="NCBIfam" id="NF005559">
    <property type="entry name" value="PRK07231.1"/>
    <property type="match status" value="1"/>
</dbReference>